<comment type="similarity">
    <text evidence="11 12">Belongs to the ribose-phosphate pyrophosphokinase family. Class I subfamily.</text>
</comment>
<evidence type="ECO:0000256" key="4">
    <source>
        <dbReference type="ARBA" id="ARBA00022727"/>
    </source>
</evidence>
<comment type="function">
    <text evidence="10 12">Involved in the biosynthesis of the central metabolite phospho-alpha-D-ribosyl-1-pyrophosphate (PRPP) via the transfer of pyrophosphoryl group from ATP to 1-hydroxyl of ribose-5-phosphate (Rib-5-P).</text>
</comment>
<dbReference type="GO" id="GO:0004749">
    <property type="term" value="F:ribose phosphate diphosphokinase activity"/>
    <property type="evidence" value="ECO:0007669"/>
    <property type="project" value="UniProtKB-UniRule"/>
</dbReference>
<evidence type="ECO:0000256" key="12">
    <source>
        <dbReference type="HAMAP-Rule" id="MF_00583"/>
    </source>
</evidence>
<dbReference type="EC" id="2.7.6.1" evidence="12"/>
<dbReference type="GO" id="GO:0006015">
    <property type="term" value="P:5-phosphoribose 1-diphosphate biosynthetic process"/>
    <property type="evidence" value="ECO:0007669"/>
    <property type="project" value="UniProtKB-UniRule"/>
</dbReference>
<organism evidence="14 15">
    <name type="scientific">Prosthecochloris marina</name>
    <dbReference type="NCBI Taxonomy" id="2017681"/>
    <lineage>
        <taxon>Bacteria</taxon>
        <taxon>Pseudomonadati</taxon>
        <taxon>Chlorobiota</taxon>
        <taxon>Chlorobiia</taxon>
        <taxon>Chlorobiales</taxon>
        <taxon>Chlorobiaceae</taxon>
        <taxon>Prosthecochloris</taxon>
    </lineage>
</organism>
<evidence type="ECO:0000256" key="9">
    <source>
        <dbReference type="ARBA" id="ARBA00049535"/>
    </source>
</evidence>
<evidence type="ECO:0000256" key="7">
    <source>
        <dbReference type="ARBA" id="ARBA00022840"/>
    </source>
</evidence>
<protein>
    <recommendedName>
        <fullName evidence="12">Ribose-phosphate pyrophosphokinase</fullName>
        <shortName evidence="12">RPPK</shortName>
        <ecNumber evidence="12">2.7.6.1</ecNumber>
    </recommendedName>
    <alternativeName>
        <fullName evidence="12">5-phospho-D-ribosyl alpha-1-diphosphate synthase</fullName>
    </alternativeName>
    <alternativeName>
        <fullName evidence="12">Phosphoribosyl diphosphate synthase</fullName>
    </alternativeName>
    <alternativeName>
        <fullName evidence="12">Phosphoribosyl pyrophosphate synthase</fullName>
        <shortName evidence="12">P-Rib-PP synthase</shortName>
        <shortName evidence="12">PRPP synthase</shortName>
        <shortName evidence="12">PRPPase</shortName>
    </alternativeName>
</protein>
<dbReference type="SMART" id="SM01400">
    <property type="entry name" value="Pribosyltran_N"/>
    <property type="match status" value="1"/>
</dbReference>
<evidence type="ECO:0000256" key="11">
    <source>
        <dbReference type="ARBA" id="ARBA00061444"/>
    </source>
</evidence>
<evidence type="ECO:0000256" key="2">
    <source>
        <dbReference type="ARBA" id="ARBA00022679"/>
    </source>
</evidence>
<dbReference type="HAMAP" id="MF_00583_B">
    <property type="entry name" value="RibP_PPkinase_B"/>
    <property type="match status" value="1"/>
</dbReference>
<gene>
    <name evidence="12" type="primary">prs</name>
    <name evidence="14" type="ORF">CR164_06640</name>
</gene>
<feature type="binding site" evidence="12">
    <location>
        <position position="130"/>
    </location>
    <ligand>
        <name>Mg(2+)</name>
        <dbReference type="ChEBI" id="CHEBI:18420"/>
    </ligand>
</feature>
<dbReference type="EMBL" id="PDNZ01000004">
    <property type="protein sequence ID" value="PWW82020.1"/>
    <property type="molecule type" value="Genomic_DNA"/>
</dbReference>
<dbReference type="GO" id="GO:0000287">
    <property type="term" value="F:magnesium ion binding"/>
    <property type="evidence" value="ECO:0007669"/>
    <property type="project" value="UniProtKB-UniRule"/>
</dbReference>
<evidence type="ECO:0000256" key="1">
    <source>
        <dbReference type="ARBA" id="ARBA00004996"/>
    </source>
</evidence>
<dbReference type="InterPro" id="IPR029057">
    <property type="entry name" value="PRTase-like"/>
</dbReference>
<dbReference type="PANTHER" id="PTHR10210:SF41">
    <property type="entry name" value="RIBOSE-PHOSPHATE PYROPHOSPHOKINASE 1, CHLOROPLASTIC"/>
    <property type="match status" value="1"/>
</dbReference>
<dbReference type="Proteomes" id="UP000246278">
    <property type="component" value="Unassembled WGS sequence"/>
</dbReference>
<dbReference type="GO" id="GO:0009156">
    <property type="term" value="P:ribonucleoside monophosphate biosynthetic process"/>
    <property type="evidence" value="ECO:0007669"/>
    <property type="project" value="InterPro"/>
</dbReference>
<comment type="pathway">
    <text evidence="1 12">Metabolic intermediate biosynthesis; 5-phospho-alpha-D-ribose 1-diphosphate biosynthesis; 5-phospho-alpha-D-ribose 1-diphosphate from D-ribose 5-phosphate (route I): step 1/1.</text>
</comment>
<comment type="subunit">
    <text evidence="12">Homohexamer.</text>
</comment>
<accession>A0A317T702</accession>
<feature type="binding site" evidence="12">
    <location>
        <begin position="223"/>
        <end position="227"/>
    </location>
    <ligand>
        <name>D-ribose 5-phosphate</name>
        <dbReference type="ChEBI" id="CHEBI:78346"/>
    </ligand>
</feature>
<comment type="catalytic activity">
    <reaction evidence="9 12">
        <text>D-ribose 5-phosphate + ATP = 5-phospho-alpha-D-ribose 1-diphosphate + AMP + H(+)</text>
        <dbReference type="Rhea" id="RHEA:15609"/>
        <dbReference type="ChEBI" id="CHEBI:15378"/>
        <dbReference type="ChEBI" id="CHEBI:30616"/>
        <dbReference type="ChEBI" id="CHEBI:58017"/>
        <dbReference type="ChEBI" id="CHEBI:78346"/>
        <dbReference type="ChEBI" id="CHEBI:456215"/>
        <dbReference type="EC" id="2.7.6.1"/>
    </reaction>
</comment>
<dbReference type="GO" id="GO:0005737">
    <property type="term" value="C:cytoplasm"/>
    <property type="evidence" value="ECO:0007669"/>
    <property type="project" value="UniProtKB-SubCell"/>
</dbReference>
<dbReference type="UniPathway" id="UPA00087">
    <property type="reaction ID" value="UER00172"/>
</dbReference>
<feature type="binding site" evidence="12">
    <location>
        <position position="195"/>
    </location>
    <ligand>
        <name>D-ribose 5-phosphate</name>
        <dbReference type="ChEBI" id="CHEBI:78346"/>
    </ligand>
</feature>
<dbReference type="InterPro" id="IPR005946">
    <property type="entry name" value="Rib-P_diPkinase"/>
</dbReference>
<dbReference type="PROSITE" id="PS00114">
    <property type="entry name" value="PRPP_SYNTHASE"/>
    <property type="match status" value="1"/>
</dbReference>
<keyword evidence="2 12" id="KW-0808">Transferase</keyword>
<evidence type="ECO:0000256" key="8">
    <source>
        <dbReference type="ARBA" id="ARBA00022842"/>
    </source>
</evidence>
<evidence type="ECO:0000256" key="3">
    <source>
        <dbReference type="ARBA" id="ARBA00022723"/>
    </source>
</evidence>
<dbReference type="OrthoDB" id="9777067at2"/>
<keyword evidence="8 12" id="KW-0460">Magnesium</keyword>
<feature type="binding site" evidence="12">
    <location>
        <begin position="96"/>
        <end position="97"/>
    </location>
    <ligand>
        <name>ATP</name>
        <dbReference type="ChEBI" id="CHEBI:30616"/>
    </ligand>
</feature>
<evidence type="ECO:0000259" key="13">
    <source>
        <dbReference type="Pfam" id="PF13793"/>
    </source>
</evidence>
<feature type="active site" evidence="12">
    <location>
        <position position="193"/>
    </location>
</feature>
<dbReference type="GO" id="GO:0005524">
    <property type="term" value="F:ATP binding"/>
    <property type="evidence" value="ECO:0007669"/>
    <property type="project" value="UniProtKB-KW"/>
</dbReference>
<dbReference type="SUPFAM" id="SSF53271">
    <property type="entry name" value="PRTase-like"/>
    <property type="match status" value="1"/>
</dbReference>
<evidence type="ECO:0000256" key="6">
    <source>
        <dbReference type="ARBA" id="ARBA00022777"/>
    </source>
</evidence>
<dbReference type="FunFam" id="3.40.50.2020:FF:000001">
    <property type="entry name" value="Ribose-phosphate pyrophosphokinase"/>
    <property type="match status" value="1"/>
</dbReference>
<keyword evidence="7 12" id="KW-0067">ATP-binding</keyword>
<keyword evidence="4 12" id="KW-0545">Nucleotide biosynthesis</keyword>
<dbReference type="GO" id="GO:0006164">
    <property type="term" value="P:purine nucleotide biosynthetic process"/>
    <property type="evidence" value="ECO:0007669"/>
    <property type="project" value="TreeGrafter"/>
</dbReference>
<reference evidence="15" key="1">
    <citation type="submission" date="2017-10" db="EMBL/GenBank/DDBJ databases">
        <authorList>
            <person name="Gaisin V.A."/>
            <person name="Rysina M.S."/>
            <person name="Grouzdev D.S."/>
        </authorList>
    </citation>
    <scope>NUCLEOTIDE SEQUENCE [LARGE SCALE GENOMIC DNA]</scope>
    <source>
        <strain evidence="15">V1</strain>
    </source>
</reference>
<dbReference type="CDD" id="cd06223">
    <property type="entry name" value="PRTases_typeI"/>
    <property type="match status" value="1"/>
</dbReference>
<dbReference type="NCBIfam" id="TIGR01251">
    <property type="entry name" value="ribP_PPkin"/>
    <property type="match status" value="1"/>
</dbReference>
<comment type="subcellular location">
    <subcellularLocation>
        <location evidence="12">Cytoplasm</location>
    </subcellularLocation>
</comment>
<dbReference type="RefSeq" id="WP_110023155.1">
    <property type="nucleotide sequence ID" value="NZ_PDNZ01000004.1"/>
</dbReference>
<dbReference type="AlphaFoldDB" id="A0A317T702"/>
<keyword evidence="12" id="KW-0963">Cytoplasm</keyword>
<feature type="binding site" evidence="12">
    <location>
        <begin position="38"/>
        <end position="40"/>
    </location>
    <ligand>
        <name>ATP</name>
        <dbReference type="ChEBI" id="CHEBI:30616"/>
    </ligand>
</feature>
<evidence type="ECO:0000313" key="15">
    <source>
        <dbReference type="Proteomes" id="UP000246278"/>
    </source>
</evidence>
<evidence type="ECO:0000256" key="5">
    <source>
        <dbReference type="ARBA" id="ARBA00022741"/>
    </source>
</evidence>
<dbReference type="GO" id="GO:0016301">
    <property type="term" value="F:kinase activity"/>
    <property type="evidence" value="ECO:0007669"/>
    <property type="project" value="UniProtKB-KW"/>
</dbReference>
<dbReference type="Gene3D" id="3.40.50.2020">
    <property type="match status" value="2"/>
</dbReference>
<dbReference type="InterPro" id="IPR000842">
    <property type="entry name" value="PRib_PP_synth_CS"/>
</dbReference>
<dbReference type="NCBIfam" id="NF002320">
    <property type="entry name" value="PRK01259.1"/>
    <property type="match status" value="1"/>
</dbReference>
<dbReference type="InterPro" id="IPR037515">
    <property type="entry name" value="Rib-P_diPkinase_bac"/>
</dbReference>
<evidence type="ECO:0000256" key="10">
    <source>
        <dbReference type="ARBA" id="ARBA00054914"/>
    </source>
</evidence>
<keyword evidence="5 12" id="KW-0547">Nucleotide-binding</keyword>
<keyword evidence="3 12" id="KW-0479">Metal-binding</keyword>
<comment type="cofactor">
    <cofactor evidence="12">
        <name>Mg(2+)</name>
        <dbReference type="ChEBI" id="CHEBI:18420"/>
    </cofactor>
    <text evidence="12">Binds 2 Mg(2+) ions per subunit.</text>
</comment>
<dbReference type="InterPro" id="IPR000836">
    <property type="entry name" value="PRTase_dom"/>
</dbReference>
<feature type="domain" description="Ribose-phosphate pyrophosphokinase N-terminal" evidence="13">
    <location>
        <begin position="5"/>
        <end position="120"/>
    </location>
</feature>
<sequence length="331" mass="35543">MANPIKIFAGRSNTALAEKIAEYLGTSLCNAKVENFSDGEISVNYFESIRGSDLFIIQSTNPPADNLMELLIMIDAARRSSAARITAVIPYYGYARQDRKDRPRVAITAKLVANLLTVAGANRILTMDLHAAQIQGFFDIPFDHLYSSVVLIDHILSMNLNGNLVVASPDVGGVKLARAFAEALGTDLVIVDKRRPKANVAEVMNIIGDVKGKDVLLVDDMIDTAGTLVNAAKAIQDAGGRKVFAAATHGILSGPAIDRINGSVLEKVIITDSVVTGHEPSPKLETVTVSNLFGEAIKRISGDDSVSCLFDSKNLSKITNNHTQAIKEIKE</sequence>
<dbReference type="InterPro" id="IPR029099">
    <property type="entry name" value="Pribosyltran_N"/>
</dbReference>
<proteinExistence type="inferred from homology"/>
<feature type="binding site" evidence="12">
    <location>
        <position position="170"/>
    </location>
    <ligand>
        <name>Mg(2+)</name>
        <dbReference type="ChEBI" id="CHEBI:18420"/>
    </ligand>
</feature>
<keyword evidence="15" id="KW-1185">Reference proteome</keyword>
<dbReference type="GO" id="GO:0002189">
    <property type="term" value="C:ribose phosphate diphosphokinase complex"/>
    <property type="evidence" value="ECO:0007669"/>
    <property type="project" value="TreeGrafter"/>
</dbReference>
<feature type="binding site" evidence="12">
    <location>
        <position position="219"/>
    </location>
    <ligand>
        <name>D-ribose 5-phosphate</name>
        <dbReference type="ChEBI" id="CHEBI:78346"/>
    </ligand>
</feature>
<name>A0A317T702_9CHLB</name>
<evidence type="ECO:0000313" key="14">
    <source>
        <dbReference type="EMBL" id="PWW82020.1"/>
    </source>
</evidence>
<comment type="caution">
    <text evidence="14">The sequence shown here is derived from an EMBL/GenBank/DDBJ whole genome shotgun (WGS) entry which is preliminary data.</text>
</comment>
<keyword evidence="6 12" id="KW-0418">Kinase</keyword>
<dbReference type="PANTHER" id="PTHR10210">
    <property type="entry name" value="RIBOSE-PHOSPHATE DIPHOSPHOKINASE FAMILY MEMBER"/>
    <property type="match status" value="1"/>
</dbReference>
<dbReference type="Pfam" id="PF13793">
    <property type="entry name" value="Pribosyltran_N"/>
    <property type="match status" value="1"/>
</dbReference>
<dbReference type="Pfam" id="PF14572">
    <property type="entry name" value="Pribosyl_synth"/>
    <property type="match status" value="1"/>
</dbReference>